<dbReference type="EMBL" id="WJQU01000001">
    <property type="protein sequence ID" value="KAJ6645432.1"/>
    <property type="molecule type" value="Genomic_DNA"/>
</dbReference>
<name>A0A9Q0N8T2_9DIPT</name>
<sequence length="66" mass="7841">MTQYPLILVIDRRNLTILLHVEKPQSSNLSTYKIYFPIWRSHLKVVRDGIFWSTKVKMEVIHNSEG</sequence>
<accession>A0A9Q0N8T2</accession>
<evidence type="ECO:0000313" key="2">
    <source>
        <dbReference type="Proteomes" id="UP001151699"/>
    </source>
</evidence>
<dbReference type="AlphaFoldDB" id="A0A9Q0N8T2"/>
<comment type="caution">
    <text evidence="1">The sequence shown here is derived from an EMBL/GenBank/DDBJ whole genome shotgun (WGS) entry which is preliminary data.</text>
</comment>
<gene>
    <name evidence="1" type="ORF">Bhyg_00638</name>
</gene>
<keyword evidence="2" id="KW-1185">Reference proteome</keyword>
<reference evidence="1" key="1">
    <citation type="submission" date="2022-07" db="EMBL/GenBank/DDBJ databases">
        <authorList>
            <person name="Trinca V."/>
            <person name="Uliana J.V.C."/>
            <person name="Torres T.T."/>
            <person name="Ward R.J."/>
            <person name="Monesi N."/>
        </authorList>
    </citation>
    <scope>NUCLEOTIDE SEQUENCE</scope>
    <source>
        <strain evidence="1">HSMRA1968</strain>
        <tissue evidence="1">Whole embryos</tissue>
    </source>
</reference>
<proteinExistence type="predicted"/>
<evidence type="ECO:0000313" key="1">
    <source>
        <dbReference type="EMBL" id="KAJ6645432.1"/>
    </source>
</evidence>
<protein>
    <submittedName>
        <fullName evidence="1">Uncharacterized protein</fullName>
    </submittedName>
</protein>
<dbReference type="Proteomes" id="UP001151699">
    <property type="component" value="Chromosome A"/>
</dbReference>
<organism evidence="1 2">
    <name type="scientific">Pseudolycoriella hygida</name>
    <dbReference type="NCBI Taxonomy" id="35572"/>
    <lineage>
        <taxon>Eukaryota</taxon>
        <taxon>Metazoa</taxon>
        <taxon>Ecdysozoa</taxon>
        <taxon>Arthropoda</taxon>
        <taxon>Hexapoda</taxon>
        <taxon>Insecta</taxon>
        <taxon>Pterygota</taxon>
        <taxon>Neoptera</taxon>
        <taxon>Endopterygota</taxon>
        <taxon>Diptera</taxon>
        <taxon>Nematocera</taxon>
        <taxon>Sciaroidea</taxon>
        <taxon>Sciaridae</taxon>
        <taxon>Pseudolycoriella</taxon>
    </lineage>
</organism>